<dbReference type="EMBL" id="CP136920">
    <property type="protein sequence ID" value="WOO43011.1"/>
    <property type="molecule type" value="Genomic_DNA"/>
</dbReference>
<organism evidence="3 4">
    <name type="scientific">Rubellicoccus peritrichatus</name>
    <dbReference type="NCBI Taxonomy" id="3080537"/>
    <lineage>
        <taxon>Bacteria</taxon>
        <taxon>Pseudomonadati</taxon>
        <taxon>Verrucomicrobiota</taxon>
        <taxon>Opitutia</taxon>
        <taxon>Puniceicoccales</taxon>
        <taxon>Cerasicoccaceae</taxon>
        <taxon>Rubellicoccus</taxon>
    </lineage>
</organism>
<dbReference type="PROSITE" id="PS51549">
    <property type="entry name" value="DM13"/>
    <property type="match status" value="1"/>
</dbReference>
<accession>A0AAQ3LC22</accession>
<keyword evidence="4" id="KW-1185">Reference proteome</keyword>
<feature type="signal peptide" evidence="1">
    <location>
        <begin position="1"/>
        <end position="21"/>
    </location>
</feature>
<feature type="domain" description="DM13" evidence="2">
    <location>
        <begin position="134"/>
        <end position="238"/>
    </location>
</feature>
<dbReference type="RefSeq" id="WP_317835547.1">
    <property type="nucleotide sequence ID" value="NZ_CP136920.1"/>
</dbReference>
<keyword evidence="1" id="KW-0732">Signal</keyword>
<dbReference type="AlphaFoldDB" id="A0AAQ3LC22"/>
<name>A0AAQ3LC22_9BACT</name>
<dbReference type="InterPro" id="IPR019545">
    <property type="entry name" value="DM13_domain"/>
</dbReference>
<feature type="chain" id="PRO_5042895317" evidence="1">
    <location>
        <begin position="22"/>
        <end position="239"/>
    </location>
</feature>
<protein>
    <submittedName>
        <fullName evidence="3">DM13 domain-containing protein</fullName>
    </submittedName>
</protein>
<gene>
    <name evidence="3" type="ORF">RZN69_07890</name>
</gene>
<evidence type="ECO:0000313" key="3">
    <source>
        <dbReference type="EMBL" id="WOO43011.1"/>
    </source>
</evidence>
<proteinExistence type="predicted"/>
<evidence type="ECO:0000259" key="2">
    <source>
        <dbReference type="PROSITE" id="PS51549"/>
    </source>
</evidence>
<reference evidence="3 4" key="1">
    <citation type="submission" date="2023-10" db="EMBL/GenBank/DDBJ databases">
        <title>Rubellicoccus peritrichatus gen. nov., sp. nov., isolated from an algae of coral reef tank.</title>
        <authorList>
            <person name="Luo J."/>
        </authorList>
    </citation>
    <scope>NUCLEOTIDE SEQUENCE [LARGE SCALE GENOMIC DNA]</scope>
    <source>
        <strain evidence="3 4">CR14</strain>
    </source>
</reference>
<dbReference type="KEGG" id="puo:RZN69_07890"/>
<evidence type="ECO:0000313" key="4">
    <source>
        <dbReference type="Proteomes" id="UP001304300"/>
    </source>
</evidence>
<evidence type="ECO:0000256" key="1">
    <source>
        <dbReference type="SAM" id="SignalP"/>
    </source>
</evidence>
<sequence length="239" mass="26244">MLKFCRILSTLVLFTAVPLLKADSDLLRGESTPTGNGFYESEWLGVFFTNDSDWIYQSGLGWLYCTAASTTDAMWLYSLDLGWIFTGNSTFPSIYTDGSKAWIYFSDESSGDPLFYNFSGEYFFSLGAPDSATQVVSEGDLVTRAHEVSGQVQILNNGVIEITGFNYDGGGVDVRAVVSTSANYDDFTVLTGDLLLDGGYSGATLRFYLPNDFSTDQLLYLSIWCIPVRISFGDVVLAP</sequence>
<dbReference type="Pfam" id="PF10517">
    <property type="entry name" value="DM13"/>
    <property type="match status" value="1"/>
</dbReference>
<dbReference type="Proteomes" id="UP001304300">
    <property type="component" value="Chromosome"/>
</dbReference>